<organism evidence="4 5">
    <name type="scientific">Globodera rostochiensis</name>
    <name type="common">Golden nematode worm</name>
    <name type="synonym">Heterodera rostochiensis</name>
    <dbReference type="NCBI Taxonomy" id="31243"/>
    <lineage>
        <taxon>Eukaryota</taxon>
        <taxon>Metazoa</taxon>
        <taxon>Ecdysozoa</taxon>
        <taxon>Nematoda</taxon>
        <taxon>Chromadorea</taxon>
        <taxon>Rhabditida</taxon>
        <taxon>Tylenchina</taxon>
        <taxon>Tylenchomorpha</taxon>
        <taxon>Tylenchoidea</taxon>
        <taxon>Heteroderidae</taxon>
        <taxon>Heteroderinae</taxon>
        <taxon>Globodera</taxon>
    </lineage>
</organism>
<dbReference type="PROSITE" id="PS00108">
    <property type="entry name" value="PROTEIN_KINASE_ST"/>
    <property type="match status" value="1"/>
</dbReference>
<dbReference type="Pfam" id="PF00069">
    <property type="entry name" value="Pkinase"/>
    <property type="match status" value="1"/>
</dbReference>
<evidence type="ECO:0000256" key="1">
    <source>
        <dbReference type="ARBA" id="ARBA00012513"/>
    </source>
</evidence>
<dbReference type="Proteomes" id="UP000887572">
    <property type="component" value="Unplaced"/>
</dbReference>
<accession>A0A914GP12</accession>
<dbReference type="PANTHER" id="PTHR11909">
    <property type="entry name" value="CASEIN KINASE-RELATED"/>
    <property type="match status" value="1"/>
</dbReference>
<evidence type="ECO:0000256" key="2">
    <source>
        <dbReference type="SAM" id="MobiDB-lite"/>
    </source>
</evidence>
<evidence type="ECO:0000259" key="3">
    <source>
        <dbReference type="PROSITE" id="PS50011"/>
    </source>
</evidence>
<feature type="domain" description="Protein kinase" evidence="3">
    <location>
        <begin position="267"/>
        <end position="541"/>
    </location>
</feature>
<sequence>MHPAASANQQQQQHHYFQAVLPSAFPQVQLAPQPAAAAAAVASVSAAAGHGPTANWVRLAALAAPGSSAAAAAVHPAFLDPNLVVHLRSGLCTSHRQAQPPAQMMMAGRMPPPPPPTYVPQAGKAAAAMPTIYTAPTRAYAQLVAMPPHVHAVHAHQHCHQSSASAAQPPPPPHVMLPTAAVPVPATTAAFVGGGCPPAGTSMASGHNRLLPPAISGGGGGGTPEGAENGNNKNCTGGGDCWSTAVTGWEQAAIIKNKIGLLINGRFRILQSIASGSYGEIFAAEDLQHRRHRVAVKFDGACRDNHLRYEYQVYKSALYEDGNGKVDGFPQVYWYGHEYGHNILVMELLGAPVASLFAFCDRKFARQTIVSLGEQMIHRIRHLHQRGFIHRDIKPENFLMGLAGKESTLYLIDFGLARRYRYRENRALTHIPFRRGRNFIGTAKYASLNSHKNIELSRRDDLESLAYVLIELVNGHLPWKNISKRNATTRHQASQRIRTLKDQTNWDEFCPPMAKFIKYCREIPFNEEPDYDRLLDLLQLITVLLPEYNSSSISCFGPYAAPAVAARCRAEKKLTPMALPAAVPSAAAAAAIMSRAVCCQTPETAEKMTQVDFETAKMYANEAEQKMAREAQIVTEEDTETVSVTRVVASTMQRLSMKVAAENGTGSDIEEVGAATTTTSCSDNELLLDSGGGGGCMTGRGGESSATGELRSVVGTAVSDGDDELTADSQPTPQQCRRLRDQQNQQQKRSQQQQQQQQRAVSPPPQPTNRVEQSLQTEALLLMPPHKMCWQQARDSNPERRFQYENRFSWTVDKQQQHQQGGMIMTTGPVVDEHHHQQQQYQQHVQAVHHLQQQQQQHAQAVQLQQQHQQQQLAAQYKLRAGAALPIGVPQLPPQFVHHLHQQQQQHYVAPPQFLLQQQANCPNGQIPPAHHPFGIVVPNSGIASAAAPVPFQTQATAAAAAAAVQAVAATQPPQQHHHHQVHNQQLLPAAVAAQFVMPPPQPPPVLSECQQIQMAKFGANLNRPLQQPPPAPVTVVAPPMQQRQQQQPQQQQQQQEQQQQQQRRFMHIAFVLPPPSPAVVDVPPPPVPRAMLAPAGKQNELSSDCSSTGVPDPSPPRPPPVVGRNKHPQQMFPTFRFALLLAIVLVLLSLCSTTPLAAHVHPVQQYAGFPETVAVPAPPVPYKPLSAAQRAALAPAHPAPKATLQQEMLQRRRMVAKRGCCCCCCKPCCCCCCKPCCCCCCKPCCCCNCCNNCCCCCHKCMCICVRPSCCCKCCPTCCGCPGYGCGCRRRRRRALTAPVGYPMPMFMQQQIRAPTFAPGLCRELGHVRMLSERSHSIGEMHANVNLVAVDDQQRLAAADMAAATRNEKV</sequence>
<dbReference type="CDD" id="cd14016">
    <property type="entry name" value="STKc_CK1"/>
    <property type="match status" value="1"/>
</dbReference>
<proteinExistence type="predicted"/>
<feature type="compositionally biased region" description="Low complexity" evidence="2">
    <location>
        <begin position="1034"/>
        <end position="1063"/>
    </location>
</feature>
<feature type="region of interest" description="Disordered" evidence="2">
    <location>
        <begin position="215"/>
        <end position="234"/>
    </location>
</feature>
<dbReference type="GO" id="GO:0005524">
    <property type="term" value="F:ATP binding"/>
    <property type="evidence" value="ECO:0007669"/>
    <property type="project" value="InterPro"/>
</dbReference>
<feature type="region of interest" description="Disordered" evidence="2">
    <location>
        <begin position="718"/>
        <end position="772"/>
    </location>
</feature>
<name>A0A914GP12_GLORO</name>
<protein>
    <recommendedName>
        <fullName evidence="1">non-specific serine/threonine protein kinase</fullName>
        <ecNumber evidence="1">2.7.11.1</ecNumber>
    </recommendedName>
</protein>
<dbReference type="PROSITE" id="PS50011">
    <property type="entry name" value="PROTEIN_KINASE_DOM"/>
    <property type="match status" value="1"/>
</dbReference>
<dbReference type="SMART" id="SM00220">
    <property type="entry name" value="S_TKc"/>
    <property type="match status" value="1"/>
</dbReference>
<evidence type="ECO:0000313" key="4">
    <source>
        <dbReference type="Proteomes" id="UP000887572"/>
    </source>
</evidence>
<feature type="compositionally biased region" description="Low complexity" evidence="2">
    <location>
        <begin position="742"/>
        <end position="759"/>
    </location>
</feature>
<dbReference type="GO" id="GO:0004674">
    <property type="term" value="F:protein serine/threonine kinase activity"/>
    <property type="evidence" value="ECO:0007669"/>
    <property type="project" value="UniProtKB-EC"/>
</dbReference>
<feature type="compositionally biased region" description="Pro residues" evidence="2">
    <location>
        <begin position="1113"/>
        <end position="1122"/>
    </location>
</feature>
<dbReference type="WBParaSite" id="Gr19_v10_g10099.t1">
    <property type="protein sequence ID" value="Gr19_v10_g10099.t1"/>
    <property type="gene ID" value="Gr19_v10_g10099"/>
</dbReference>
<feature type="region of interest" description="Disordered" evidence="2">
    <location>
        <begin position="1082"/>
        <end position="1124"/>
    </location>
</feature>
<dbReference type="InterPro" id="IPR000719">
    <property type="entry name" value="Prot_kinase_dom"/>
</dbReference>
<dbReference type="InterPro" id="IPR011009">
    <property type="entry name" value="Kinase-like_dom_sf"/>
</dbReference>
<evidence type="ECO:0000313" key="5">
    <source>
        <dbReference type="WBParaSite" id="Gr19_v10_g10099.t1"/>
    </source>
</evidence>
<dbReference type="EC" id="2.7.11.1" evidence="1"/>
<reference evidence="5" key="1">
    <citation type="submission" date="2022-11" db="UniProtKB">
        <authorList>
            <consortium name="WormBaseParasite"/>
        </authorList>
    </citation>
    <scope>IDENTIFICATION</scope>
</reference>
<dbReference type="Gene3D" id="1.10.510.10">
    <property type="entry name" value="Transferase(Phosphotransferase) domain 1"/>
    <property type="match status" value="1"/>
</dbReference>
<feature type="compositionally biased region" description="Polar residues" evidence="2">
    <location>
        <begin position="1100"/>
        <end position="1110"/>
    </location>
</feature>
<dbReference type="InterPro" id="IPR050235">
    <property type="entry name" value="CK1_Ser-Thr_kinase"/>
</dbReference>
<dbReference type="SUPFAM" id="SSF56112">
    <property type="entry name" value="Protein kinase-like (PK-like)"/>
    <property type="match status" value="1"/>
</dbReference>
<keyword evidence="4" id="KW-1185">Reference proteome</keyword>
<feature type="region of interest" description="Disordered" evidence="2">
    <location>
        <begin position="1022"/>
        <end position="1063"/>
    </location>
</feature>
<dbReference type="InterPro" id="IPR008271">
    <property type="entry name" value="Ser/Thr_kinase_AS"/>
</dbReference>